<dbReference type="GO" id="GO:0022857">
    <property type="term" value="F:transmembrane transporter activity"/>
    <property type="evidence" value="ECO:0007669"/>
    <property type="project" value="InterPro"/>
</dbReference>
<dbReference type="CDD" id="cd06579">
    <property type="entry name" value="TM_PBP1_transp_AraH_like"/>
    <property type="match status" value="1"/>
</dbReference>
<accession>A0A9Y2I8R0</accession>
<evidence type="ECO:0000256" key="4">
    <source>
        <dbReference type="ARBA" id="ARBA00022519"/>
    </source>
</evidence>
<keyword evidence="10" id="KW-1185">Reference proteome</keyword>
<feature type="transmembrane region" description="Helical" evidence="8">
    <location>
        <begin position="92"/>
        <end position="111"/>
    </location>
</feature>
<evidence type="ECO:0000256" key="3">
    <source>
        <dbReference type="ARBA" id="ARBA00022475"/>
    </source>
</evidence>
<reference evidence="9 10" key="1">
    <citation type="submission" date="2023-06" db="EMBL/GenBank/DDBJ databases">
        <authorList>
            <person name="Oyuntsetseg B."/>
            <person name="Kim S.B."/>
        </authorList>
    </citation>
    <scope>NUCLEOTIDE SEQUENCE [LARGE SCALE GENOMIC DNA]</scope>
    <source>
        <strain evidence="9 10">2-15</strain>
    </source>
</reference>
<feature type="transmembrane region" description="Helical" evidence="8">
    <location>
        <begin position="157"/>
        <end position="178"/>
    </location>
</feature>
<proteinExistence type="predicted"/>
<evidence type="ECO:0000313" key="9">
    <source>
        <dbReference type="EMBL" id="WIX75637.1"/>
    </source>
</evidence>
<keyword evidence="4" id="KW-0997">Cell inner membrane</keyword>
<organism evidence="9 10">
    <name type="scientific">Amycolatopsis carbonis</name>
    <dbReference type="NCBI Taxonomy" id="715471"/>
    <lineage>
        <taxon>Bacteria</taxon>
        <taxon>Bacillati</taxon>
        <taxon>Actinomycetota</taxon>
        <taxon>Actinomycetes</taxon>
        <taxon>Pseudonocardiales</taxon>
        <taxon>Pseudonocardiaceae</taxon>
        <taxon>Amycolatopsis</taxon>
    </lineage>
</organism>
<evidence type="ECO:0000256" key="7">
    <source>
        <dbReference type="ARBA" id="ARBA00023136"/>
    </source>
</evidence>
<evidence type="ECO:0000313" key="10">
    <source>
        <dbReference type="Proteomes" id="UP001236014"/>
    </source>
</evidence>
<gene>
    <name evidence="9" type="ORF">QRX50_29555</name>
</gene>
<dbReference type="PANTHER" id="PTHR32196:SF21">
    <property type="entry name" value="ABC TRANSPORTER PERMEASE PROTEIN YPHD-RELATED"/>
    <property type="match status" value="1"/>
</dbReference>
<feature type="transmembrane region" description="Helical" evidence="8">
    <location>
        <begin position="262"/>
        <end position="281"/>
    </location>
</feature>
<evidence type="ECO:0000256" key="5">
    <source>
        <dbReference type="ARBA" id="ARBA00022692"/>
    </source>
</evidence>
<feature type="transmembrane region" description="Helical" evidence="8">
    <location>
        <begin position="232"/>
        <end position="250"/>
    </location>
</feature>
<dbReference type="KEGG" id="acab:QRX50_29555"/>
<feature type="transmembrane region" description="Helical" evidence="8">
    <location>
        <begin position="36"/>
        <end position="55"/>
    </location>
</feature>
<feature type="transmembrane region" description="Helical" evidence="8">
    <location>
        <begin position="118"/>
        <end position="137"/>
    </location>
</feature>
<dbReference type="GO" id="GO:0005886">
    <property type="term" value="C:plasma membrane"/>
    <property type="evidence" value="ECO:0007669"/>
    <property type="project" value="UniProtKB-SubCell"/>
</dbReference>
<evidence type="ECO:0000256" key="8">
    <source>
        <dbReference type="SAM" id="Phobius"/>
    </source>
</evidence>
<evidence type="ECO:0000256" key="2">
    <source>
        <dbReference type="ARBA" id="ARBA00022448"/>
    </source>
</evidence>
<dbReference type="InterPro" id="IPR001851">
    <property type="entry name" value="ABC_transp_permease"/>
</dbReference>
<protein>
    <submittedName>
        <fullName evidence="9">ABC transporter permease</fullName>
    </submittedName>
</protein>
<feature type="transmembrane region" description="Helical" evidence="8">
    <location>
        <begin position="287"/>
        <end position="307"/>
    </location>
</feature>
<dbReference type="Proteomes" id="UP001236014">
    <property type="component" value="Chromosome"/>
</dbReference>
<feature type="transmembrane region" description="Helical" evidence="8">
    <location>
        <begin position="12"/>
        <end position="30"/>
    </location>
</feature>
<sequence length="338" mass="35742">MSRLGLDRFSALYLGAIFIITFGIWTPDLFLTMSTVQSIASAQAIVAIMAIALIVPLSAGVFDLSIGAVVNLSAVIVAIQQERSGWGMWESIALAVGVSVLVGVVNAFIVVKLRVGSFIATLGTGTVIGAVQVIVSNQTQPLPPTTPGWAELTQTEVGGFQVIIVYLLVIALFFWWLLGHTPLGRRLYAIGGNPDAARLSGVKVENHIWFSLIVSSALCGVAGVLYCSLSGPSLTFGTALLLPAFAAAFLGSTQLKPGRFNIWGTVIAVYVLAIGIQGLQYVTGVQWLGDMFNGISLIVAVGFASLSPRIRARRIERAAVENRLKAAEDEPAEELVSG</sequence>
<evidence type="ECO:0000256" key="6">
    <source>
        <dbReference type="ARBA" id="ARBA00022989"/>
    </source>
</evidence>
<feature type="transmembrane region" description="Helical" evidence="8">
    <location>
        <begin position="208"/>
        <end position="226"/>
    </location>
</feature>
<evidence type="ECO:0000256" key="1">
    <source>
        <dbReference type="ARBA" id="ARBA00004651"/>
    </source>
</evidence>
<dbReference type="AlphaFoldDB" id="A0A9Y2I8R0"/>
<keyword evidence="7 8" id="KW-0472">Membrane</keyword>
<dbReference type="PANTHER" id="PTHR32196">
    <property type="entry name" value="ABC TRANSPORTER PERMEASE PROTEIN YPHD-RELATED-RELATED"/>
    <property type="match status" value="1"/>
</dbReference>
<dbReference type="EMBL" id="CP127294">
    <property type="protein sequence ID" value="WIX75637.1"/>
    <property type="molecule type" value="Genomic_DNA"/>
</dbReference>
<keyword evidence="3" id="KW-1003">Cell membrane</keyword>
<dbReference type="RefSeq" id="WP_285966402.1">
    <property type="nucleotide sequence ID" value="NZ_CP127294.1"/>
</dbReference>
<keyword evidence="2" id="KW-0813">Transport</keyword>
<name>A0A9Y2I8R0_9PSEU</name>
<dbReference type="Pfam" id="PF02653">
    <property type="entry name" value="BPD_transp_2"/>
    <property type="match status" value="1"/>
</dbReference>
<keyword evidence="6 8" id="KW-1133">Transmembrane helix</keyword>
<keyword evidence="5 8" id="KW-0812">Transmembrane</keyword>
<comment type="subcellular location">
    <subcellularLocation>
        <location evidence="1">Cell membrane</location>
        <topology evidence="1">Multi-pass membrane protein</topology>
    </subcellularLocation>
</comment>